<dbReference type="AlphaFoldDB" id="A0A6J4IB07"/>
<sequence length="383" mass="40696">MARDRTLVMLLAGGAGSRLDPLTDGRAKPAVPFGGTVRLIDFPLSNCLHSGLSDVWVVQQHHPESLSDHLSNGRPWDLDRTYGGLLVLHPRLGEKGGFHQGTADALWRNSDLIREFAPRNLVLLSADAVYRADYAELVAEHDERGADLTIVTTRVEASDAGRYGVVQVDGDKVVDYAYKPEEPAGDLVANEVFVLRTEVALDALDAAAEELGPDAVDDGGLADLGDTLLPRLVAAGNAVQHRLAGYWRDVGTLDAYWSAHQDLLGPSPRLDLDDRAWPIRTHGAQRPPVRVLAGATVEDSLLGPAGVIRGTVRGSVLAAGVRVEEGATVVDSVLLADCVVRSGARVERAVLDERGDVAAGARVGGPDGDITVTHRDTRVPAAG</sequence>
<dbReference type="Gene3D" id="3.90.550.10">
    <property type="entry name" value="Spore Coat Polysaccharide Biosynthesis Protein SpsA, Chain A"/>
    <property type="match status" value="1"/>
</dbReference>
<feature type="domain" description="Nucleotidyl transferase" evidence="10">
    <location>
        <begin position="9"/>
        <end position="263"/>
    </location>
</feature>
<comment type="similarity">
    <text evidence="1">Belongs to the bacterial/plant glucose-1-phosphate adenylyltransferase family.</text>
</comment>
<evidence type="ECO:0000313" key="12">
    <source>
        <dbReference type="EMBL" id="CAA9247419.1"/>
    </source>
</evidence>
<evidence type="ECO:0000256" key="3">
    <source>
        <dbReference type="ARBA" id="ARBA00022679"/>
    </source>
</evidence>
<dbReference type="GO" id="GO:0005978">
    <property type="term" value="P:glycogen biosynthetic process"/>
    <property type="evidence" value="ECO:0007669"/>
    <property type="project" value="UniProtKB-KW"/>
</dbReference>
<keyword evidence="8" id="KW-0119">Carbohydrate metabolism</keyword>
<evidence type="ECO:0000256" key="6">
    <source>
        <dbReference type="ARBA" id="ARBA00022840"/>
    </source>
</evidence>
<dbReference type="InterPro" id="IPR005835">
    <property type="entry name" value="NTP_transferase_dom"/>
</dbReference>
<proteinExistence type="inferred from homology"/>
<dbReference type="PROSITE" id="PS00808">
    <property type="entry name" value="ADP_GLC_PYROPHOSPH_1"/>
    <property type="match status" value="1"/>
</dbReference>
<dbReference type="PANTHER" id="PTHR43523:SF2">
    <property type="entry name" value="GLUCOSE-1-PHOSPHATE ADENYLYLTRANSFERASE"/>
    <property type="match status" value="1"/>
</dbReference>
<keyword evidence="5" id="KW-0547">Nucleotide-binding</keyword>
<gene>
    <name evidence="12" type="ORF">AVDCRST_MAG41-1768</name>
</gene>
<dbReference type="Gene3D" id="2.160.10.10">
    <property type="entry name" value="Hexapeptide repeat proteins"/>
    <property type="match status" value="1"/>
</dbReference>
<feature type="compositionally biased region" description="Basic and acidic residues" evidence="9">
    <location>
        <begin position="372"/>
        <end position="383"/>
    </location>
</feature>
<feature type="domain" description="Glucose-1-phosphate adenylyltransferase/Bifunctional protein GlmU-like C-terminal hexapeptide" evidence="11">
    <location>
        <begin position="296"/>
        <end position="364"/>
    </location>
</feature>
<dbReference type="SUPFAM" id="SSF53448">
    <property type="entry name" value="Nucleotide-diphospho-sugar transferases"/>
    <property type="match status" value="1"/>
</dbReference>
<accession>A0A6J4IB07</accession>
<keyword evidence="6" id="KW-0067">ATP-binding</keyword>
<dbReference type="InterPro" id="IPR056818">
    <property type="entry name" value="GlmU/GlgC-like_hexapep"/>
</dbReference>
<evidence type="ECO:0000256" key="2">
    <source>
        <dbReference type="ARBA" id="ARBA00022600"/>
    </source>
</evidence>
<evidence type="ECO:0000259" key="10">
    <source>
        <dbReference type="Pfam" id="PF00483"/>
    </source>
</evidence>
<keyword evidence="3 12" id="KW-0808">Transferase</keyword>
<protein>
    <submittedName>
        <fullName evidence="12">Glucose-1-phosphate adenylyltransferase</fullName>
        <ecNumber evidence="12">2.7.7.27</ecNumber>
    </submittedName>
</protein>
<dbReference type="InterPro" id="IPR005836">
    <property type="entry name" value="ADP_Glu_pyroP_CS"/>
</dbReference>
<dbReference type="EMBL" id="CADCTP010000163">
    <property type="protein sequence ID" value="CAA9247419.1"/>
    <property type="molecule type" value="Genomic_DNA"/>
</dbReference>
<evidence type="ECO:0000256" key="8">
    <source>
        <dbReference type="ARBA" id="ARBA00023277"/>
    </source>
</evidence>
<evidence type="ECO:0000256" key="9">
    <source>
        <dbReference type="SAM" id="MobiDB-lite"/>
    </source>
</evidence>
<dbReference type="GO" id="GO:0008878">
    <property type="term" value="F:glucose-1-phosphate adenylyltransferase activity"/>
    <property type="evidence" value="ECO:0007669"/>
    <property type="project" value="UniProtKB-EC"/>
</dbReference>
<evidence type="ECO:0000256" key="5">
    <source>
        <dbReference type="ARBA" id="ARBA00022741"/>
    </source>
</evidence>
<dbReference type="SUPFAM" id="SSF51161">
    <property type="entry name" value="Trimeric LpxA-like enzymes"/>
    <property type="match status" value="1"/>
</dbReference>
<dbReference type="InterPro" id="IPR011831">
    <property type="entry name" value="ADP-Glc_PPase"/>
</dbReference>
<evidence type="ECO:0000259" key="11">
    <source>
        <dbReference type="Pfam" id="PF24894"/>
    </source>
</evidence>
<feature type="region of interest" description="Disordered" evidence="9">
    <location>
        <begin position="360"/>
        <end position="383"/>
    </location>
</feature>
<dbReference type="EC" id="2.7.7.27" evidence="12"/>
<keyword evidence="7" id="KW-0320">Glycogen biosynthesis</keyword>
<dbReference type="GO" id="GO:0005524">
    <property type="term" value="F:ATP binding"/>
    <property type="evidence" value="ECO:0007669"/>
    <property type="project" value="UniProtKB-KW"/>
</dbReference>
<keyword evidence="2" id="KW-0321">Glycogen metabolism</keyword>
<name>A0A6J4IB07_9ACTN</name>
<dbReference type="InterPro" id="IPR029044">
    <property type="entry name" value="Nucleotide-diphossugar_trans"/>
</dbReference>
<organism evidence="12">
    <name type="scientific">uncultured Mycobacteriales bacterium</name>
    <dbReference type="NCBI Taxonomy" id="581187"/>
    <lineage>
        <taxon>Bacteria</taxon>
        <taxon>Bacillati</taxon>
        <taxon>Actinomycetota</taxon>
        <taxon>Actinomycetes</taxon>
        <taxon>Mycobacteriales</taxon>
        <taxon>environmental samples</taxon>
    </lineage>
</organism>
<evidence type="ECO:0000256" key="1">
    <source>
        <dbReference type="ARBA" id="ARBA00010443"/>
    </source>
</evidence>
<evidence type="ECO:0000256" key="4">
    <source>
        <dbReference type="ARBA" id="ARBA00022695"/>
    </source>
</evidence>
<dbReference type="CDD" id="cd02508">
    <property type="entry name" value="ADP_Glucose_PP"/>
    <property type="match status" value="1"/>
</dbReference>
<reference evidence="12" key="1">
    <citation type="submission" date="2020-02" db="EMBL/GenBank/DDBJ databases">
        <authorList>
            <person name="Meier V. D."/>
        </authorList>
    </citation>
    <scope>NUCLEOTIDE SEQUENCE</scope>
    <source>
        <strain evidence="12">AVDCRST_MAG41</strain>
    </source>
</reference>
<evidence type="ECO:0000256" key="7">
    <source>
        <dbReference type="ARBA" id="ARBA00023056"/>
    </source>
</evidence>
<dbReference type="Pfam" id="PF00483">
    <property type="entry name" value="NTP_transferase"/>
    <property type="match status" value="1"/>
</dbReference>
<dbReference type="InterPro" id="IPR011004">
    <property type="entry name" value="Trimer_LpxA-like_sf"/>
</dbReference>
<keyword evidence="4 12" id="KW-0548">Nucleotidyltransferase</keyword>
<dbReference type="Pfam" id="PF24894">
    <property type="entry name" value="Hexapep_GlmU"/>
    <property type="match status" value="1"/>
</dbReference>
<dbReference type="PANTHER" id="PTHR43523">
    <property type="entry name" value="GLUCOSE-1-PHOSPHATE ADENYLYLTRANSFERASE-RELATED"/>
    <property type="match status" value="1"/>
</dbReference>